<feature type="compositionally biased region" description="Low complexity" evidence="1">
    <location>
        <begin position="118"/>
        <end position="136"/>
    </location>
</feature>
<feature type="region of interest" description="Disordered" evidence="1">
    <location>
        <begin position="1"/>
        <end position="184"/>
    </location>
</feature>
<feature type="compositionally biased region" description="Low complexity" evidence="1">
    <location>
        <begin position="149"/>
        <end position="169"/>
    </location>
</feature>
<dbReference type="EMBL" id="JAUJLE010000052">
    <property type="protein sequence ID" value="KAK0995418.1"/>
    <property type="molecule type" value="Genomic_DNA"/>
</dbReference>
<evidence type="ECO:0000256" key="1">
    <source>
        <dbReference type="SAM" id="MobiDB-lite"/>
    </source>
</evidence>
<feature type="compositionally biased region" description="Polar residues" evidence="1">
    <location>
        <begin position="303"/>
        <end position="315"/>
    </location>
</feature>
<feature type="compositionally biased region" description="Basic and acidic residues" evidence="1">
    <location>
        <begin position="398"/>
        <end position="412"/>
    </location>
</feature>
<feature type="region of interest" description="Disordered" evidence="1">
    <location>
        <begin position="222"/>
        <end position="412"/>
    </location>
</feature>
<protein>
    <submittedName>
        <fullName evidence="2">Uncharacterized protein</fullName>
    </submittedName>
</protein>
<dbReference type="Proteomes" id="UP001175353">
    <property type="component" value="Unassembled WGS sequence"/>
</dbReference>
<feature type="compositionally biased region" description="Polar residues" evidence="1">
    <location>
        <begin position="281"/>
        <end position="295"/>
    </location>
</feature>
<feature type="compositionally biased region" description="Gly residues" evidence="1">
    <location>
        <begin position="103"/>
        <end position="117"/>
    </location>
</feature>
<feature type="compositionally biased region" description="Polar residues" evidence="1">
    <location>
        <begin position="357"/>
        <end position="366"/>
    </location>
</feature>
<dbReference type="AlphaFoldDB" id="A0AAN6KQG7"/>
<gene>
    <name evidence="2" type="ORF">LTR91_007317</name>
</gene>
<evidence type="ECO:0000313" key="3">
    <source>
        <dbReference type="Proteomes" id="UP001175353"/>
    </source>
</evidence>
<name>A0AAN6KQG7_9PEZI</name>
<organism evidence="2 3">
    <name type="scientific">Friedmanniomyces endolithicus</name>
    <dbReference type="NCBI Taxonomy" id="329885"/>
    <lineage>
        <taxon>Eukaryota</taxon>
        <taxon>Fungi</taxon>
        <taxon>Dikarya</taxon>
        <taxon>Ascomycota</taxon>
        <taxon>Pezizomycotina</taxon>
        <taxon>Dothideomycetes</taxon>
        <taxon>Dothideomycetidae</taxon>
        <taxon>Mycosphaerellales</taxon>
        <taxon>Teratosphaeriaceae</taxon>
        <taxon>Friedmanniomyces</taxon>
    </lineage>
</organism>
<proteinExistence type="predicted"/>
<sequence>MDYVSESVGTTHRDSNTTADSNDGVRYENTRPTGESAPEVSEGGMSGGGMMSGEGMSSGGMSAGGMSGDGMSSGGAGADYREPSSLEAPGSGTGSRGFESGMSGSGLGESSGSGTGSTGFESGMSSSGYGQSSTSGMENSNAEMGSVPGSSMSGLGSTTSGFGSSVTSGVQALGGEASEMGGGIITTADGRQTYAADGYGGGSMGQYSTDSGLDAGRIAGTVFGQSSTTDNGSDLRDIDATSARGASGLSPDGLGWSGVGSTGLDRSGMESRGTSGPAYPTDTSSSRTDYPTLNNPDVPMDSGNYNSGNYSTGLDSTAPGRDDVNTTDRTAPADYDPNPASTEGSAEVAAENPEMLNKSSDGTTDESAGAAEGGPGKGVPHSSSRENESAIPFAGGERLGERHWGESKRVPE</sequence>
<accession>A0AAN6KQG7</accession>
<comment type="caution">
    <text evidence="2">The sequence shown here is derived from an EMBL/GenBank/DDBJ whole genome shotgun (WGS) entry which is preliminary data.</text>
</comment>
<feature type="compositionally biased region" description="Gly residues" evidence="1">
    <location>
        <begin position="44"/>
        <end position="77"/>
    </location>
</feature>
<feature type="compositionally biased region" description="Polar residues" evidence="1">
    <location>
        <begin position="223"/>
        <end position="232"/>
    </location>
</feature>
<evidence type="ECO:0000313" key="2">
    <source>
        <dbReference type="EMBL" id="KAK0995418.1"/>
    </source>
</evidence>
<keyword evidence="3" id="KW-1185">Reference proteome</keyword>
<reference evidence="2" key="1">
    <citation type="submission" date="2023-06" db="EMBL/GenBank/DDBJ databases">
        <title>Black Yeasts Isolated from many extreme environments.</title>
        <authorList>
            <person name="Coleine C."/>
            <person name="Stajich J.E."/>
            <person name="Selbmann L."/>
        </authorList>
    </citation>
    <scope>NUCLEOTIDE SEQUENCE</scope>
    <source>
        <strain evidence="2">CCFEE 5200</strain>
    </source>
</reference>